<accession>A0A7I9XKD7</accession>
<name>A0A7I9XKD7_9MYCO</name>
<dbReference type="Proteomes" id="UP000465263">
    <property type="component" value="Unassembled WGS sequence"/>
</dbReference>
<sequence>MVSLPTAMRRGAEWAWQSCLVFAPEWAAQLGLTDRQVEQTGQAAPWPDI</sequence>
<gene>
    <name evidence="1" type="ORF">MSEN_16160</name>
</gene>
<protein>
    <submittedName>
        <fullName evidence="1">Uncharacterized protein</fullName>
    </submittedName>
</protein>
<reference evidence="1 2" key="1">
    <citation type="journal article" date="2019" name="Emerg. Microbes Infect.">
        <title>Comprehensive subspecies identification of 175 nontuberculous mycobacteria species based on 7547 genomic profiles.</title>
        <authorList>
            <person name="Matsumoto Y."/>
            <person name="Kinjo T."/>
            <person name="Motooka D."/>
            <person name="Nabeya D."/>
            <person name="Jung N."/>
            <person name="Uechi K."/>
            <person name="Horii T."/>
            <person name="Iida T."/>
            <person name="Fujita J."/>
            <person name="Nakamura S."/>
        </authorList>
    </citation>
    <scope>NUCLEOTIDE SEQUENCE [LARGE SCALE GENOMIC DNA]</scope>
    <source>
        <strain evidence="1 2">JCM 16017</strain>
    </source>
</reference>
<evidence type="ECO:0000313" key="2">
    <source>
        <dbReference type="Proteomes" id="UP000465263"/>
    </source>
</evidence>
<evidence type="ECO:0000313" key="1">
    <source>
        <dbReference type="EMBL" id="GFG69896.1"/>
    </source>
</evidence>
<keyword evidence="2" id="KW-1185">Reference proteome</keyword>
<dbReference type="AlphaFoldDB" id="A0A7I9XKD7"/>
<organism evidence="1 2">
    <name type="scientific">Mycolicibacter senuensis</name>
    <dbReference type="NCBI Taxonomy" id="386913"/>
    <lineage>
        <taxon>Bacteria</taxon>
        <taxon>Bacillati</taxon>
        <taxon>Actinomycetota</taxon>
        <taxon>Actinomycetes</taxon>
        <taxon>Mycobacteriales</taxon>
        <taxon>Mycobacteriaceae</taxon>
        <taxon>Mycolicibacter</taxon>
    </lineage>
</organism>
<comment type="caution">
    <text evidence="1">The sequence shown here is derived from an EMBL/GenBank/DDBJ whole genome shotgun (WGS) entry which is preliminary data.</text>
</comment>
<dbReference type="EMBL" id="BLKV01000001">
    <property type="protein sequence ID" value="GFG69896.1"/>
    <property type="molecule type" value="Genomic_DNA"/>
</dbReference>
<proteinExistence type="predicted"/>